<dbReference type="EMBL" id="CAJGYO010000016">
    <property type="protein sequence ID" value="CAD6271991.1"/>
    <property type="molecule type" value="Genomic_DNA"/>
</dbReference>
<name>A0A811RQT6_9POAL</name>
<sequence length="73" mass="7777">MADGASSSGGAQNGSESVVIDYGRRRTTCGYCRSSGSTSISHGTDFRTPSDETDSLCFDLYGILKLCCAWNRP</sequence>
<protein>
    <submittedName>
        <fullName evidence="1">Uncharacterized protein</fullName>
    </submittedName>
</protein>
<comment type="caution">
    <text evidence="1">The sequence shown here is derived from an EMBL/GenBank/DDBJ whole genome shotgun (WGS) entry which is preliminary data.</text>
</comment>
<reference evidence="1" key="1">
    <citation type="submission" date="2020-10" db="EMBL/GenBank/DDBJ databases">
        <authorList>
            <person name="Han B."/>
            <person name="Lu T."/>
            <person name="Zhao Q."/>
            <person name="Huang X."/>
            <person name="Zhao Y."/>
        </authorList>
    </citation>
    <scope>NUCLEOTIDE SEQUENCE</scope>
</reference>
<dbReference type="OrthoDB" id="10559832at2759"/>
<keyword evidence="2" id="KW-1185">Reference proteome</keyword>
<dbReference type="AlphaFoldDB" id="A0A811RQT6"/>
<accession>A0A811RQT6</accession>
<organism evidence="1 2">
    <name type="scientific">Miscanthus lutarioriparius</name>
    <dbReference type="NCBI Taxonomy" id="422564"/>
    <lineage>
        <taxon>Eukaryota</taxon>
        <taxon>Viridiplantae</taxon>
        <taxon>Streptophyta</taxon>
        <taxon>Embryophyta</taxon>
        <taxon>Tracheophyta</taxon>
        <taxon>Spermatophyta</taxon>
        <taxon>Magnoliopsida</taxon>
        <taxon>Liliopsida</taxon>
        <taxon>Poales</taxon>
        <taxon>Poaceae</taxon>
        <taxon>PACMAD clade</taxon>
        <taxon>Panicoideae</taxon>
        <taxon>Andropogonodae</taxon>
        <taxon>Andropogoneae</taxon>
        <taxon>Saccharinae</taxon>
        <taxon>Miscanthus</taxon>
    </lineage>
</organism>
<gene>
    <name evidence="1" type="ORF">NCGR_LOCUS55273</name>
</gene>
<proteinExistence type="predicted"/>
<dbReference type="Proteomes" id="UP000604825">
    <property type="component" value="Unassembled WGS sequence"/>
</dbReference>
<evidence type="ECO:0000313" key="2">
    <source>
        <dbReference type="Proteomes" id="UP000604825"/>
    </source>
</evidence>
<evidence type="ECO:0000313" key="1">
    <source>
        <dbReference type="EMBL" id="CAD6271991.1"/>
    </source>
</evidence>